<evidence type="ECO:0000313" key="10">
    <source>
        <dbReference type="Proteomes" id="UP000660861"/>
    </source>
</evidence>
<dbReference type="RefSeq" id="WP_262397565.1">
    <property type="nucleotide sequence ID" value="NZ_JACRTC010000003.1"/>
</dbReference>
<dbReference type="PANTHER" id="PTHR42920:SF5">
    <property type="entry name" value="EAMA DOMAIN-CONTAINING PROTEIN"/>
    <property type="match status" value="1"/>
</dbReference>
<keyword evidence="10" id="KW-1185">Reference proteome</keyword>
<feature type="domain" description="EamA" evidence="8">
    <location>
        <begin position="149"/>
        <end position="285"/>
    </location>
</feature>
<dbReference type="GO" id="GO:0005886">
    <property type="term" value="C:plasma membrane"/>
    <property type="evidence" value="ECO:0007669"/>
    <property type="project" value="UniProtKB-SubCell"/>
</dbReference>
<feature type="transmembrane region" description="Helical" evidence="7">
    <location>
        <begin position="242"/>
        <end position="261"/>
    </location>
</feature>
<feature type="transmembrane region" description="Helical" evidence="7">
    <location>
        <begin position="124"/>
        <end position="143"/>
    </location>
</feature>
<organism evidence="9 10">
    <name type="scientific">Zongyangia hominis</name>
    <dbReference type="NCBI Taxonomy" id="2763677"/>
    <lineage>
        <taxon>Bacteria</taxon>
        <taxon>Bacillati</taxon>
        <taxon>Bacillota</taxon>
        <taxon>Clostridia</taxon>
        <taxon>Eubacteriales</taxon>
        <taxon>Oscillospiraceae</taxon>
        <taxon>Zongyangia</taxon>
    </lineage>
</organism>
<comment type="subcellular location">
    <subcellularLocation>
        <location evidence="1">Cell membrane</location>
        <topology evidence="1">Multi-pass membrane protein</topology>
    </subcellularLocation>
</comment>
<feature type="transmembrane region" description="Helical" evidence="7">
    <location>
        <begin position="211"/>
        <end position="230"/>
    </location>
</feature>
<keyword evidence="3" id="KW-1003">Cell membrane</keyword>
<evidence type="ECO:0000256" key="6">
    <source>
        <dbReference type="ARBA" id="ARBA00023136"/>
    </source>
</evidence>
<dbReference type="AlphaFoldDB" id="A0A926ECC8"/>
<dbReference type="InterPro" id="IPR051258">
    <property type="entry name" value="Diverse_Substrate_Transporter"/>
</dbReference>
<evidence type="ECO:0000256" key="4">
    <source>
        <dbReference type="ARBA" id="ARBA00022692"/>
    </source>
</evidence>
<evidence type="ECO:0000259" key="8">
    <source>
        <dbReference type="Pfam" id="PF00892"/>
    </source>
</evidence>
<feature type="transmembrane region" description="Helical" evidence="7">
    <location>
        <begin position="180"/>
        <end position="199"/>
    </location>
</feature>
<dbReference type="SUPFAM" id="SSF103481">
    <property type="entry name" value="Multidrug resistance efflux transporter EmrE"/>
    <property type="match status" value="2"/>
</dbReference>
<feature type="transmembrane region" description="Helical" evidence="7">
    <location>
        <begin position="36"/>
        <end position="55"/>
    </location>
</feature>
<dbReference type="PANTHER" id="PTHR42920">
    <property type="entry name" value="OS03G0707200 PROTEIN-RELATED"/>
    <property type="match status" value="1"/>
</dbReference>
<feature type="transmembrane region" description="Helical" evidence="7">
    <location>
        <begin position="149"/>
        <end position="168"/>
    </location>
</feature>
<proteinExistence type="inferred from homology"/>
<feature type="transmembrane region" description="Helical" evidence="7">
    <location>
        <begin position="12"/>
        <end position="30"/>
    </location>
</feature>
<keyword evidence="5 7" id="KW-1133">Transmembrane helix</keyword>
<keyword evidence="6 7" id="KW-0472">Membrane</keyword>
<reference evidence="9" key="1">
    <citation type="submission" date="2020-08" db="EMBL/GenBank/DDBJ databases">
        <title>Genome public.</title>
        <authorList>
            <person name="Liu C."/>
            <person name="Sun Q."/>
        </authorList>
    </citation>
    <scope>NUCLEOTIDE SEQUENCE</scope>
    <source>
        <strain evidence="9">NSJ-54</strain>
    </source>
</reference>
<accession>A0A926ECC8</accession>
<feature type="transmembrane region" description="Helical" evidence="7">
    <location>
        <begin position="267"/>
        <end position="286"/>
    </location>
</feature>
<dbReference type="EMBL" id="JACRTC010000003">
    <property type="protein sequence ID" value="MBC8570475.1"/>
    <property type="molecule type" value="Genomic_DNA"/>
</dbReference>
<evidence type="ECO:0000256" key="7">
    <source>
        <dbReference type="SAM" id="Phobius"/>
    </source>
</evidence>
<keyword evidence="4 7" id="KW-0812">Transmembrane</keyword>
<evidence type="ECO:0000256" key="3">
    <source>
        <dbReference type="ARBA" id="ARBA00022475"/>
    </source>
</evidence>
<comment type="similarity">
    <text evidence="2">Belongs to the EamA transporter family.</text>
</comment>
<gene>
    <name evidence="9" type="ORF">H8709_06475</name>
</gene>
<dbReference type="Pfam" id="PF00892">
    <property type="entry name" value="EamA"/>
    <property type="match status" value="2"/>
</dbReference>
<evidence type="ECO:0000256" key="2">
    <source>
        <dbReference type="ARBA" id="ARBA00007362"/>
    </source>
</evidence>
<dbReference type="Proteomes" id="UP000660861">
    <property type="component" value="Unassembled WGS sequence"/>
</dbReference>
<dbReference type="InterPro" id="IPR037185">
    <property type="entry name" value="EmrE-like"/>
</dbReference>
<feature type="transmembrane region" description="Helical" evidence="7">
    <location>
        <begin position="67"/>
        <end position="91"/>
    </location>
</feature>
<evidence type="ECO:0000256" key="1">
    <source>
        <dbReference type="ARBA" id="ARBA00004651"/>
    </source>
</evidence>
<protein>
    <submittedName>
        <fullName evidence="9">DMT family transporter</fullName>
    </submittedName>
</protein>
<name>A0A926ECC8_9FIRM</name>
<feature type="domain" description="EamA" evidence="8">
    <location>
        <begin position="10"/>
        <end position="138"/>
    </location>
</feature>
<evidence type="ECO:0000256" key="5">
    <source>
        <dbReference type="ARBA" id="ARBA00022989"/>
    </source>
</evidence>
<comment type="caution">
    <text evidence="9">The sequence shown here is derived from an EMBL/GenBank/DDBJ whole genome shotgun (WGS) entry which is preliminary data.</text>
</comment>
<evidence type="ECO:0000313" key="9">
    <source>
        <dbReference type="EMBL" id="MBC8570475.1"/>
    </source>
</evidence>
<sequence>MINNVRSSKLFLFGVAVIWGFGFILNQFSIDAGMSPSMILFLRFLIGAGALALLFFRRLRGFTRRELLIGCGCGVLLFAGFLLQTTGLLYVTPSTTAFLTSVWVVIVPFLTWAFYHFRPPMKVFLSALLCLGGVFFLSVTPSFQFSMNTGSLLILICAVVFAFHTMTLGWAAQQMDHIKVAFLQIATAAVLSGIYFLLFDWDTLPGVDYGAGLWPVIVMGLVNTAFAYYVQCQAQVHLTPSHTAIILSMESLFCTIFSLLFGYDALSVHILIGGLLLLGAAVLVNLTPADVEALTASDDKGAE</sequence>
<dbReference type="InterPro" id="IPR000620">
    <property type="entry name" value="EamA_dom"/>
</dbReference>
<feature type="transmembrane region" description="Helical" evidence="7">
    <location>
        <begin position="97"/>
        <end position="117"/>
    </location>
</feature>